<name>A0A4S8L2E2_DENBC</name>
<keyword evidence="2" id="KW-1185">Reference proteome</keyword>
<dbReference type="AlphaFoldDB" id="A0A4S8L2E2"/>
<gene>
    <name evidence="1" type="ORF">K435DRAFT_445091</name>
</gene>
<evidence type="ECO:0000313" key="1">
    <source>
        <dbReference type="EMBL" id="THU82624.1"/>
    </source>
</evidence>
<reference evidence="1 2" key="1">
    <citation type="journal article" date="2019" name="Nat. Ecol. Evol.">
        <title>Megaphylogeny resolves global patterns of mushroom evolution.</title>
        <authorList>
            <person name="Varga T."/>
            <person name="Krizsan K."/>
            <person name="Foldi C."/>
            <person name="Dima B."/>
            <person name="Sanchez-Garcia M."/>
            <person name="Sanchez-Ramirez S."/>
            <person name="Szollosi G.J."/>
            <person name="Szarkandi J.G."/>
            <person name="Papp V."/>
            <person name="Albert L."/>
            <person name="Andreopoulos W."/>
            <person name="Angelini C."/>
            <person name="Antonin V."/>
            <person name="Barry K.W."/>
            <person name="Bougher N.L."/>
            <person name="Buchanan P."/>
            <person name="Buyck B."/>
            <person name="Bense V."/>
            <person name="Catcheside P."/>
            <person name="Chovatia M."/>
            <person name="Cooper J."/>
            <person name="Damon W."/>
            <person name="Desjardin D."/>
            <person name="Finy P."/>
            <person name="Geml J."/>
            <person name="Haridas S."/>
            <person name="Hughes K."/>
            <person name="Justo A."/>
            <person name="Karasinski D."/>
            <person name="Kautmanova I."/>
            <person name="Kiss B."/>
            <person name="Kocsube S."/>
            <person name="Kotiranta H."/>
            <person name="LaButti K.M."/>
            <person name="Lechner B.E."/>
            <person name="Liimatainen K."/>
            <person name="Lipzen A."/>
            <person name="Lukacs Z."/>
            <person name="Mihaltcheva S."/>
            <person name="Morgado L.N."/>
            <person name="Niskanen T."/>
            <person name="Noordeloos M.E."/>
            <person name="Ohm R.A."/>
            <person name="Ortiz-Santana B."/>
            <person name="Ovrebo C."/>
            <person name="Racz N."/>
            <person name="Riley R."/>
            <person name="Savchenko A."/>
            <person name="Shiryaev A."/>
            <person name="Soop K."/>
            <person name="Spirin V."/>
            <person name="Szebenyi C."/>
            <person name="Tomsovsky M."/>
            <person name="Tulloss R.E."/>
            <person name="Uehling J."/>
            <person name="Grigoriev I.V."/>
            <person name="Vagvolgyi C."/>
            <person name="Papp T."/>
            <person name="Martin F.M."/>
            <person name="Miettinen O."/>
            <person name="Hibbett D.S."/>
            <person name="Nagy L.G."/>
        </authorList>
    </citation>
    <scope>NUCLEOTIDE SEQUENCE [LARGE SCALE GENOMIC DNA]</scope>
    <source>
        <strain evidence="1 2">CBS 962.96</strain>
    </source>
</reference>
<proteinExistence type="predicted"/>
<organism evidence="1 2">
    <name type="scientific">Dendrothele bispora (strain CBS 962.96)</name>
    <dbReference type="NCBI Taxonomy" id="1314807"/>
    <lineage>
        <taxon>Eukaryota</taxon>
        <taxon>Fungi</taxon>
        <taxon>Dikarya</taxon>
        <taxon>Basidiomycota</taxon>
        <taxon>Agaricomycotina</taxon>
        <taxon>Agaricomycetes</taxon>
        <taxon>Agaricomycetidae</taxon>
        <taxon>Agaricales</taxon>
        <taxon>Agaricales incertae sedis</taxon>
        <taxon>Dendrothele</taxon>
    </lineage>
</organism>
<evidence type="ECO:0000313" key="2">
    <source>
        <dbReference type="Proteomes" id="UP000297245"/>
    </source>
</evidence>
<accession>A0A4S8L2E2</accession>
<dbReference type="EMBL" id="ML179719">
    <property type="protein sequence ID" value="THU82624.1"/>
    <property type="molecule type" value="Genomic_DNA"/>
</dbReference>
<sequence length="120" mass="13782">MMRTTGLPREITEMDFHFFRWIIYNEVCSRLHEIPVQTGVFYELAKVNVTVLDFIQSPPGLRVMPLEAYREFLNSDGKVEEDDLEALDMAILGDSTVIVHAVFPGSGGDRVEVYRRCRTL</sequence>
<protein>
    <submittedName>
        <fullName evidence="1">Uncharacterized protein</fullName>
    </submittedName>
</protein>
<dbReference type="Proteomes" id="UP000297245">
    <property type="component" value="Unassembled WGS sequence"/>
</dbReference>